<comment type="caution">
    <text evidence="1">The sequence shown here is derived from an EMBL/GenBank/DDBJ whole genome shotgun (WGS) entry which is preliminary data.</text>
</comment>
<dbReference type="EMBL" id="SSTD01006251">
    <property type="protein sequence ID" value="TYK20514.1"/>
    <property type="molecule type" value="Genomic_DNA"/>
</dbReference>
<proteinExistence type="predicted"/>
<name>A0A5D3DAH9_CUCMM</name>
<protein>
    <submittedName>
        <fullName evidence="1">Uncharacterized protein</fullName>
    </submittedName>
</protein>
<sequence>MLFINNEKEEIEEGPEVKIGESETVQLKVMEVGDEREISVRAIHGFTKKGTIKLRGMIKGGKVTVLINSRATHNFIHQKIVKELELPAIEGTKFEERQEFRTPQHPSLGKNNWGGASPLLARNIPHETIELRYLKLNTSRTRDEIFPLQEDEDDDEVSDNYYLPVSYTPRLQRLEKTKYVKKNSFLSKLSLPWKGKRETLLGSNSRKKWFKKWDYQNRWPQGWC</sequence>
<accession>A0A5D3DAH9</accession>
<dbReference type="Proteomes" id="UP000321947">
    <property type="component" value="Unassembled WGS sequence"/>
</dbReference>
<gene>
    <name evidence="1" type="ORF">E5676_scaffold237G00890</name>
</gene>
<reference evidence="1 2" key="1">
    <citation type="submission" date="2019-08" db="EMBL/GenBank/DDBJ databases">
        <title>Draft genome sequences of two oriental melons (Cucumis melo L. var makuwa).</title>
        <authorList>
            <person name="Kwon S.-Y."/>
        </authorList>
    </citation>
    <scope>NUCLEOTIDE SEQUENCE [LARGE SCALE GENOMIC DNA]</scope>
    <source>
        <strain evidence="2">cv. Chang Bougi</strain>
        <tissue evidence="1">Leaf</tissue>
    </source>
</reference>
<dbReference type="AlphaFoldDB" id="A0A5D3DAH9"/>
<organism evidence="1 2">
    <name type="scientific">Cucumis melo var. makuwa</name>
    <name type="common">Oriental melon</name>
    <dbReference type="NCBI Taxonomy" id="1194695"/>
    <lineage>
        <taxon>Eukaryota</taxon>
        <taxon>Viridiplantae</taxon>
        <taxon>Streptophyta</taxon>
        <taxon>Embryophyta</taxon>
        <taxon>Tracheophyta</taxon>
        <taxon>Spermatophyta</taxon>
        <taxon>Magnoliopsida</taxon>
        <taxon>eudicotyledons</taxon>
        <taxon>Gunneridae</taxon>
        <taxon>Pentapetalae</taxon>
        <taxon>rosids</taxon>
        <taxon>fabids</taxon>
        <taxon>Cucurbitales</taxon>
        <taxon>Cucurbitaceae</taxon>
        <taxon>Benincaseae</taxon>
        <taxon>Cucumis</taxon>
    </lineage>
</organism>
<evidence type="ECO:0000313" key="2">
    <source>
        <dbReference type="Proteomes" id="UP000321947"/>
    </source>
</evidence>
<evidence type="ECO:0000313" key="1">
    <source>
        <dbReference type="EMBL" id="TYK20514.1"/>
    </source>
</evidence>